<dbReference type="AlphaFoldDB" id="A0A2W1D970"/>
<accession>A0A2W1D970</accession>
<reference evidence="2" key="3">
    <citation type="journal article" date="2022" name="bioRxiv">
        <title>A global pangenome for the wheat fungal pathogen Pyrenophora tritici-repentis and prediction of effector protein structural homology.</title>
        <authorList>
            <person name="Moolhuijzen P."/>
            <person name="See P.T."/>
            <person name="Shi G."/>
            <person name="Powell H.R."/>
            <person name="Cockram J."/>
            <person name="Jorgensen L.N."/>
            <person name="Benslimane H."/>
            <person name="Strelkov S.E."/>
            <person name="Turner J."/>
            <person name="Liu Z."/>
            <person name="Moffat C.S."/>
        </authorList>
    </citation>
    <scope>NUCLEOTIDE SEQUENCE</scope>
    <source>
        <strain evidence="2">86-124</strain>
    </source>
</reference>
<dbReference type="Proteomes" id="UP000245464">
    <property type="component" value="Chromosome 8"/>
</dbReference>
<reference evidence="4" key="4">
    <citation type="journal article" date="2022" name="Microb. Genom.">
        <title>A global pangenome for the wheat fungal pathogen Pyrenophora tritici-repentis and prediction of effector protein structural homology.</title>
        <authorList>
            <person name="Moolhuijzen P.M."/>
            <person name="See P.T."/>
            <person name="Shi G."/>
            <person name="Powell H.R."/>
            <person name="Cockram J."/>
            <person name="Jorgensen L.N."/>
            <person name="Benslimane H."/>
            <person name="Strelkov S.E."/>
            <person name="Turner J."/>
            <person name="Liu Z."/>
            <person name="Moffat C.S."/>
        </authorList>
    </citation>
    <scope>NUCLEOTIDE SEQUENCE [LARGE SCALE GENOMIC DNA]</scope>
</reference>
<reference evidence="2" key="2">
    <citation type="submission" date="2021-05" db="EMBL/GenBank/DDBJ databases">
        <authorList>
            <person name="Moolhuijzen P.M."/>
            <person name="Moffat C.S."/>
        </authorList>
    </citation>
    <scope>NUCLEOTIDE SEQUENCE</scope>
    <source>
        <strain evidence="2">86-124</strain>
    </source>
</reference>
<evidence type="ECO:0000313" key="2">
    <source>
        <dbReference type="EMBL" id="KAI1515462.1"/>
    </source>
</evidence>
<protein>
    <submittedName>
        <fullName evidence="1">Uncharacterized protein</fullName>
    </submittedName>
</protein>
<reference evidence="1 3" key="1">
    <citation type="journal article" date="2018" name="BMC Genomics">
        <title>Comparative genomics of the wheat fungal pathogen Pyrenophora tritici-repentis reveals chromosomal variations and genome plasticity.</title>
        <authorList>
            <person name="Moolhuijzen P."/>
            <person name="See P.T."/>
            <person name="Hane J.K."/>
            <person name="Shi G."/>
            <person name="Liu Z."/>
            <person name="Oliver R.P."/>
            <person name="Moffat C.S."/>
        </authorList>
    </citation>
    <scope>NUCLEOTIDE SEQUENCE [LARGE SCALE GENOMIC DNA]</scope>
    <source>
        <strain evidence="1">M4</strain>
    </source>
</reference>
<sequence length="279" mass="31703">MTPEQLKNPAKPSRRTTIDNLFDMLKVHDTCDNDQDTAVDLGKMPSVPKVKISTYESNIEDEFWLEIKTFPKELELLRPICIVQRKETELETSLVRPAKYPAKTYPTWCLSALLLYRDAAVEPLLQKHGHNLNMLVLPSSLVFHTGTLSEQGQEHARLCFYNVYNALKLFSYALKQSLSANDHAGLLMLYEDLSTLQAAQEEVLEALQWAQFLSVAEIDFCGGSSFDELTRGMRHLRDTHEVAIWITFGMQLHLDLQYALGDSISDAFYADSATINRLT</sequence>
<comment type="caution">
    <text evidence="1">The sequence shown here is derived from an EMBL/GenBank/DDBJ whole genome shotgun (WGS) entry which is preliminary data.</text>
</comment>
<name>A0A2W1D970_9PLEO</name>
<evidence type="ECO:0000313" key="3">
    <source>
        <dbReference type="Proteomes" id="UP000245464"/>
    </source>
</evidence>
<dbReference type="EMBL" id="NRDI02000006">
    <property type="protein sequence ID" value="KAI1515462.1"/>
    <property type="molecule type" value="Genomic_DNA"/>
</dbReference>
<dbReference type="EMBL" id="NQIK02000008">
    <property type="protein sequence ID" value="KAF7567319.1"/>
    <property type="molecule type" value="Genomic_DNA"/>
</dbReference>
<evidence type="ECO:0000313" key="4">
    <source>
        <dbReference type="Proteomes" id="UP000249757"/>
    </source>
</evidence>
<proteinExistence type="predicted"/>
<keyword evidence="4" id="KW-1185">Reference proteome</keyword>
<organism evidence="1 3">
    <name type="scientific">Pyrenophora tritici-repentis</name>
    <dbReference type="NCBI Taxonomy" id="45151"/>
    <lineage>
        <taxon>Eukaryota</taxon>
        <taxon>Fungi</taxon>
        <taxon>Dikarya</taxon>
        <taxon>Ascomycota</taxon>
        <taxon>Pezizomycotina</taxon>
        <taxon>Dothideomycetes</taxon>
        <taxon>Pleosporomycetidae</taxon>
        <taxon>Pleosporales</taxon>
        <taxon>Pleosporineae</taxon>
        <taxon>Pleosporaceae</taxon>
        <taxon>Pyrenophora</taxon>
    </lineage>
</organism>
<dbReference type="Proteomes" id="UP000249757">
    <property type="component" value="Unassembled WGS sequence"/>
</dbReference>
<evidence type="ECO:0000313" key="1">
    <source>
        <dbReference type="EMBL" id="KAF7567319.1"/>
    </source>
</evidence>
<gene>
    <name evidence="2" type="ORF">Ptr86124_005463</name>
    <name evidence="1" type="ORF">PtrM4_139100</name>
</gene>